<evidence type="ECO:0000313" key="2">
    <source>
        <dbReference type="EMBL" id="RLL36517.1"/>
    </source>
</evidence>
<keyword evidence="3" id="KW-1185">Reference proteome</keyword>
<comment type="caution">
    <text evidence="2">The sequence shown here is derived from an EMBL/GenBank/DDBJ whole genome shotgun (WGS) entry which is preliminary data.</text>
</comment>
<dbReference type="EMBL" id="RCHE01000082">
    <property type="protein sequence ID" value="RLL36517.1"/>
    <property type="molecule type" value="Genomic_DNA"/>
</dbReference>
<dbReference type="InterPro" id="IPR055705">
    <property type="entry name" value="DUF7281"/>
</dbReference>
<dbReference type="RefSeq" id="WP_121533560.1">
    <property type="nucleotide sequence ID" value="NZ_RCHE01000082.1"/>
</dbReference>
<evidence type="ECO:0000259" key="1">
    <source>
        <dbReference type="Pfam" id="PF23947"/>
    </source>
</evidence>
<accession>A0ABX9U153</accession>
<protein>
    <submittedName>
        <fullName evidence="2">DUF2399 domain-containing protein</fullName>
    </submittedName>
</protein>
<organism evidence="2 3">
    <name type="scientific">Acinetobacter cumulans</name>
    <dbReference type="NCBI Taxonomy" id="2136182"/>
    <lineage>
        <taxon>Bacteria</taxon>
        <taxon>Pseudomonadati</taxon>
        <taxon>Pseudomonadota</taxon>
        <taxon>Gammaproteobacteria</taxon>
        <taxon>Moraxellales</taxon>
        <taxon>Moraxellaceae</taxon>
        <taxon>Acinetobacter</taxon>
    </lineage>
</organism>
<reference evidence="2 3" key="1">
    <citation type="submission" date="2018-09" db="EMBL/GenBank/DDBJ databases">
        <title>The draft genome of Acinetobacter sp. strains.</title>
        <authorList>
            <person name="Qin J."/>
            <person name="Feng Y."/>
            <person name="Zong Z."/>
        </authorList>
    </citation>
    <scope>NUCLEOTIDE SEQUENCE [LARGE SCALE GENOMIC DNA]</scope>
    <source>
        <strain evidence="2 3">WCHAc060001</strain>
    </source>
</reference>
<gene>
    <name evidence="2" type="ORF">D9K79_17815</name>
</gene>
<dbReference type="Pfam" id="PF23947">
    <property type="entry name" value="DUF7281"/>
    <property type="match status" value="1"/>
</dbReference>
<dbReference type="SUPFAM" id="SSF56726">
    <property type="entry name" value="DNA topoisomerase IV, alpha subunit"/>
    <property type="match status" value="1"/>
</dbReference>
<feature type="domain" description="DUF7281" evidence="1">
    <location>
        <begin position="98"/>
        <end position="278"/>
    </location>
</feature>
<sequence>MTFGIRELSVIQTALQLKKRSMAFNKTWQKVHQDYQIGMVHGKELHLTSKELEYLERCIYAKQVKVAPEQSLNLESDRMDLLNFLKDEKSGGYSVFGDQLVFASVHAKLPLKQEEVTIGYKGLVPTVHAHVLCCNKIEKLIIVENGTMLTRLFDWYEQLPEKWQDSLFLYRGQGQNARQVFELLAKLPEHAEIAFYGDFDPFGLNIAAHFLKRRTMSILIPECWNEINRNHVDNNTTKFFEQIHKSHDLYTDTVQPLAIRNLYRHIHINQIALMQENVNRLGPLIELKVD</sequence>
<proteinExistence type="predicted"/>
<dbReference type="Proteomes" id="UP000273105">
    <property type="component" value="Unassembled WGS sequence"/>
</dbReference>
<dbReference type="InterPro" id="IPR036078">
    <property type="entry name" value="Spo11/TopoVI_A_sf"/>
</dbReference>
<evidence type="ECO:0000313" key="3">
    <source>
        <dbReference type="Proteomes" id="UP000273105"/>
    </source>
</evidence>
<name>A0ABX9U153_9GAMM</name>